<evidence type="ECO:0000256" key="2">
    <source>
        <dbReference type="ARBA" id="ARBA00004819"/>
    </source>
</evidence>
<evidence type="ECO:0000313" key="9">
    <source>
        <dbReference type="Proteomes" id="UP000076079"/>
    </source>
</evidence>
<dbReference type="Gene3D" id="3.40.640.10">
    <property type="entry name" value="Type I PLP-dependent aspartate aminotransferase-like (Major domain)"/>
    <property type="match status" value="1"/>
</dbReference>
<evidence type="ECO:0000256" key="5">
    <source>
        <dbReference type="ARBA" id="ARBA00023235"/>
    </source>
</evidence>
<name>A0A143PVR4_LUTPR</name>
<dbReference type="GO" id="GO:0030170">
    <property type="term" value="F:pyridoxal phosphate binding"/>
    <property type="evidence" value="ECO:0007669"/>
    <property type="project" value="InterPro"/>
</dbReference>
<organism evidence="8 9">
    <name type="scientific">Luteitalea pratensis</name>
    <dbReference type="NCBI Taxonomy" id="1855912"/>
    <lineage>
        <taxon>Bacteria</taxon>
        <taxon>Pseudomonadati</taxon>
        <taxon>Acidobacteriota</taxon>
        <taxon>Vicinamibacteria</taxon>
        <taxon>Vicinamibacterales</taxon>
        <taxon>Vicinamibacteraceae</taxon>
        <taxon>Luteitalea</taxon>
    </lineage>
</organism>
<sequence length="437" mass="45715">MAVRKVTRSAKLFERAQKVMPGGVSSPVRAFKAVGGEPRFMKSGKGAYIKDEDGRTYLDYVMSWGPLIHGHAPKGLLAALGRAAKHGTSFGAPTRLEIELAEAVRELVPSMELVRFTSSGTEAAMSVLRVARAATGRDAVIKFAGCYHGHADGFLVDAGSGAATLGVPTSPGVPKAAAALTLTARYNDLASVESVAELAKDGVAAVLVEPIAGNMGLVPPEPGFLEGLRALCDRSGALLVFDEVISGFRASRGGAQHLLGVRPDLTCLGKIIGGGLPVGAYGGREDLMRRVAPDGPVYQAGTLSGNPLAMTAGLWALSQLSDKLYAKLERLGGLLAEGLSDAAHRAGTDVSINRVGSLLTVFFLDRPVMNYDDAKASDTAAYGRFFQAMLAEGIYLPPSQFEAWFLSGAHATRDVDDTIRAARKAFEAAATTQAVGD</sequence>
<dbReference type="NCBIfam" id="TIGR00713">
    <property type="entry name" value="hemL"/>
    <property type="match status" value="1"/>
</dbReference>
<comment type="catalytic activity">
    <reaction evidence="7">
        <text>(S)-4-amino-5-oxopentanoate = 5-aminolevulinate</text>
        <dbReference type="Rhea" id="RHEA:14265"/>
        <dbReference type="ChEBI" id="CHEBI:57501"/>
        <dbReference type="ChEBI" id="CHEBI:356416"/>
        <dbReference type="EC" id="5.4.3.8"/>
    </reaction>
</comment>
<dbReference type="InterPro" id="IPR049704">
    <property type="entry name" value="Aminotrans_3_PPA_site"/>
</dbReference>
<dbReference type="GO" id="GO:0006782">
    <property type="term" value="P:protoporphyrinogen IX biosynthetic process"/>
    <property type="evidence" value="ECO:0007669"/>
    <property type="project" value="UniProtKB-UniRule"/>
</dbReference>
<gene>
    <name evidence="8" type="primary">hemL2</name>
    <name evidence="7" type="synonym">hemL</name>
    <name evidence="8" type="ORF">LuPra_05953</name>
</gene>
<keyword evidence="9" id="KW-1185">Reference proteome</keyword>
<comment type="subcellular location">
    <subcellularLocation>
        <location evidence="7">Cytoplasm</location>
    </subcellularLocation>
</comment>
<reference evidence="9" key="2">
    <citation type="submission" date="2016-04" db="EMBL/GenBank/DDBJ databases">
        <title>First Complete Genome Sequence of a Subdivision 6 Acidobacterium.</title>
        <authorList>
            <person name="Huang S."/>
            <person name="Vieira S."/>
            <person name="Bunk B."/>
            <person name="Riedel T."/>
            <person name="Sproeer C."/>
            <person name="Overmann J."/>
        </authorList>
    </citation>
    <scope>NUCLEOTIDE SEQUENCE [LARGE SCALE GENOMIC DNA]</scope>
    <source>
        <strain evidence="9">DSM 100886 HEG_-6_39</strain>
    </source>
</reference>
<evidence type="ECO:0000256" key="7">
    <source>
        <dbReference type="HAMAP-Rule" id="MF_00375"/>
    </source>
</evidence>
<evidence type="ECO:0000256" key="1">
    <source>
        <dbReference type="ARBA" id="ARBA00001933"/>
    </source>
</evidence>
<dbReference type="STRING" id="1855912.LuPra_05953"/>
<dbReference type="InterPro" id="IPR005814">
    <property type="entry name" value="Aminotrans_3"/>
</dbReference>
<dbReference type="Proteomes" id="UP000076079">
    <property type="component" value="Chromosome"/>
</dbReference>
<comment type="subunit">
    <text evidence="7">Homodimer.</text>
</comment>
<dbReference type="CDD" id="cd00610">
    <property type="entry name" value="OAT_like"/>
    <property type="match status" value="1"/>
</dbReference>
<comment type="pathway">
    <text evidence="2">Porphyrin-containing compound metabolism; protoporphyrin-IX biosynthesis; 5-aminolevulinate from L-glutamyl-tRNA(Glu): step 2/2.</text>
</comment>
<keyword evidence="7" id="KW-0963">Cytoplasm</keyword>
<dbReference type="FunFam" id="3.40.640.10:FF:000021">
    <property type="entry name" value="Glutamate-1-semialdehyde 2,1-aminomutase"/>
    <property type="match status" value="1"/>
</dbReference>
<dbReference type="Gene3D" id="3.90.1150.10">
    <property type="entry name" value="Aspartate Aminotransferase, domain 1"/>
    <property type="match status" value="1"/>
</dbReference>
<keyword evidence="4 7" id="KW-0663">Pyridoxal phosphate</keyword>
<dbReference type="OrthoDB" id="9807885at2"/>
<keyword evidence="6 7" id="KW-0627">Porphyrin biosynthesis</keyword>
<dbReference type="NCBIfam" id="NF000818">
    <property type="entry name" value="PRK00062.1"/>
    <property type="match status" value="1"/>
</dbReference>
<evidence type="ECO:0000256" key="4">
    <source>
        <dbReference type="ARBA" id="ARBA00022898"/>
    </source>
</evidence>
<dbReference type="InterPro" id="IPR004639">
    <property type="entry name" value="4pyrrol_synth_GluAld_NH2Trfase"/>
</dbReference>
<dbReference type="GO" id="GO:0005737">
    <property type="term" value="C:cytoplasm"/>
    <property type="evidence" value="ECO:0007669"/>
    <property type="project" value="UniProtKB-SubCell"/>
</dbReference>
<dbReference type="PANTHER" id="PTHR43713:SF3">
    <property type="entry name" value="GLUTAMATE-1-SEMIALDEHYDE 2,1-AMINOMUTASE 1, CHLOROPLASTIC-RELATED"/>
    <property type="match status" value="1"/>
</dbReference>
<accession>A0A143PVR4</accession>
<evidence type="ECO:0000256" key="3">
    <source>
        <dbReference type="ARBA" id="ARBA00008981"/>
    </source>
</evidence>
<dbReference type="EMBL" id="CP015136">
    <property type="protein sequence ID" value="AMY12672.1"/>
    <property type="molecule type" value="Genomic_DNA"/>
</dbReference>
<dbReference type="UniPathway" id="UPA00251">
    <property type="reaction ID" value="UER00317"/>
</dbReference>
<reference evidence="8 9" key="1">
    <citation type="journal article" date="2016" name="Genome Announc.">
        <title>First Complete Genome Sequence of a Subdivision 6 Acidobacterium Strain.</title>
        <authorList>
            <person name="Huang S."/>
            <person name="Vieira S."/>
            <person name="Bunk B."/>
            <person name="Riedel T."/>
            <person name="Sproer C."/>
            <person name="Overmann J."/>
        </authorList>
    </citation>
    <scope>NUCLEOTIDE SEQUENCE [LARGE SCALE GENOMIC DNA]</scope>
    <source>
        <strain evidence="9">DSM 100886 HEG_-6_39</strain>
    </source>
</reference>
<comment type="cofactor">
    <cofactor evidence="1 7">
        <name>pyridoxal 5'-phosphate</name>
        <dbReference type="ChEBI" id="CHEBI:597326"/>
    </cofactor>
</comment>
<dbReference type="RefSeq" id="WP_110174109.1">
    <property type="nucleotide sequence ID" value="NZ_CP015136.1"/>
</dbReference>
<dbReference type="GO" id="GO:0042286">
    <property type="term" value="F:glutamate-1-semialdehyde 2,1-aminomutase activity"/>
    <property type="evidence" value="ECO:0007669"/>
    <property type="project" value="UniProtKB-UniRule"/>
</dbReference>
<dbReference type="InterPro" id="IPR015424">
    <property type="entry name" value="PyrdxlP-dep_Trfase"/>
</dbReference>
<feature type="modified residue" description="N6-(pyridoxal phosphate)lysine" evidence="7">
    <location>
        <position position="270"/>
    </location>
</feature>
<dbReference type="Pfam" id="PF00202">
    <property type="entry name" value="Aminotran_3"/>
    <property type="match status" value="1"/>
</dbReference>
<dbReference type="EC" id="5.4.3.8" evidence="7"/>
<dbReference type="PANTHER" id="PTHR43713">
    <property type="entry name" value="GLUTAMATE-1-SEMIALDEHYDE 2,1-AMINOMUTASE"/>
    <property type="match status" value="1"/>
</dbReference>
<keyword evidence="5 7" id="KW-0413">Isomerase</keyword>
<protein>
    <recommendedName>
        <fullName evidence="7">Glutamate-1-semialdehyde 2,1-aminomutase</fullName>
        <shortName evidence="7">GSA</shortName>
        <ecNumber evidence="7">5.4.3.8</ecNumber>
    </recommendedName>
    <alternativeName>
        <fullName evidence="7">Glutamate-1-semialdehyde aminotransferase</fullName>
        <shortName evidence="7">GSA-AT</shortName>
    </alternativeName>
</protein>
<dbReference type="InterPro" id="IPR015421">
    <property type="entry name" value="PyrdxlP-dep_Trfase_major"/>
</dbReference>
<dbReference type="PROSITE" id="PS00600">
    <property type="entry name" value="AA_TRANSFER_CLASS_3"/>
    <property type="match status" value="1"/>
</dbReference>
<dbReference type="PATRIC" id="fig|1813736.3.peg.6257"/>
<dbReference type="AlphaFoldDB" id="A0A143PVR4"/>
<dbReference type="KEGG" id="abac:LuPra_05953"/>
<dbReference type="SUPFAM" id="SSF53383">
    <property type="entry name" value="PLP-dependent transferases"/>
    <property type="match status" value="1"/>
</dbReference>
<evidence type="ECO:0000313" key="8">
    <source>
        <dbReference type="EMBL" id="AMY12672.1"/>
    </source>
</evidence>
<dbReference type="HAMAP" id="MF_00375">
    <property type="entry name" value="HemL_aminotrans_3"/>
    <property type="match status" value="1"/>
</dbReference>
<comment type="similarity">
    <text evidence="3 7">Belongs to the class-III pyridoxal-phosphate-dependent aminotransferase family. HemL subfamily.</text>
</comment>
<proteinExistence type="inferred from homology"/>
<dbReference type="GO" id="GO:0008483">
    <property type="term" value="F:transaminase activity"/>
    <property type="evidence" value="ECO:0007669"/>
    <property type="project" value="InterPro"/>
</dbReference>
<evidence type="ECO:0000256" key="6">
    <source>
        <dbReference type="ARBA" id="ARBA00023244"/>
    </source>
</evidence>
<dbReference type="InterPro" id="IPR015422">
    <property type="entry name" value="PyrdxlP-dep_Trfase_small"/>
</dbReference>